<evidence type="ECO:0000259" key="3">
    <source>
        <dbReference type="Pfam" id="PF13600"/>
    </source>
</evidence>
<evidence type="ECO:0000313" key="4">
    <source>
        <dbReference type="EMBL" id="KAF5391620.1"/>
    </source>
</evidence>
<feature type="compositionally biased region" description="Low complexity" evidence="1">
    <location>
        <begin position="417"/>
        <end position="430"/>
    </location>
</feature>
<keyword evidence="5" id="KW-1185">Reference proteome</keyword>
<feature type="compositionally biased region" description="Polar residues" evidence="1">
    <location>
        <begin position="343"/>
        <end position="353"/>
    </location>
</feature>
<comment type="caution">
    <text evidence="4">The sequence shown here is derived from an EMBL/GenBank/DDBJ whole genome shotgun (WGS) entry which is preliminary data.</text>
</comment>
<feature type="domain" description="DUF4140" evidence="3">
    <location>
        <begin position="17"/>
        <end position="134"/>
    </location>
</feature>
<dbReference type="Pfam" id="PF13598">
    <property type="entry name" value="DUF4139"/>
    <property type="match status" value="1"/>
</dbReference>
<dbReference type="InterPro" id="IPR011935">
    <property type="entry name" value="CHP02231"/>
</dbReference>
<feature type="domain" description="DUF4139" evidence="2">
    <location>
        <begin position="221"/>
        <end position="719"/>
    </location>
</feature>
<evidence type="ECO:0000256" key="1">
    <source>
        <dbReference type="SAM" id="MobiDB-lite"/>
    </source>
</evidence>
<feature type="region of interest" description="Disordered" evidence="1">
    <location>
        <begin position="343"/>
        <end position="376"/>
    </location>
</feature>
<organism evidence="4 5">
    <name type="scientific">Collybiopsis confluens</name>
    <dbReference type="NCBI Taxonomy" id="2823264"/>
    <lineage>
        <taxon>Eukaryota</taxon>
        <taxon>Fungi</taxon>
        <taxon>Dikarya</taxon>
        <taxon>Basidiomycota</taxon>
        <taxon>Agaricomycotina</taxon>
        <taxon>Agaricomycetes</taxon>
        <taxon>Agaricomycetidae</taxon>
        <taxon>Agaricales</taxon>
        <taxon>Marasmiineae</taxon>
        <taxon>Omphalotaceae</taxon>
        <taxon>Collybiopsis</taxon>
    </lineage>
</organism>
<accession>A0A8H5HYQ5</accession>
<dbReference type="Pfam" id="PF13600">
    <property type="entry name" value="DUF4140"/>
    <property type="match status" value="1"/>
</dbReference>
<evidence type="ECO:0000259" key="2">
    <source>
        <dbReference type="Pfam" id="PF13598"/>
    </source>
</evidence>
<evidence type="ECO:0000313" key="5">
    <source>
        <dbReference type="Proteomes" id="UP000518752"/>
    </source>
</evidence>
<protein>
    <submittedName>
        <fullName evidence="4">Uncharacterized protein</fullName>
    </submittedName>
</protein>
<dbReference type="PANTHER" id="PTHR31005:SF8">
    <property type="entry name" value="DUF4139 DOMAIN-CONTAINING PROTEIN"/>
    <property type="match status" value="1"/>
</dbReference>
<dbReference type="PANTHER" id="PTHR31005">
    <property type="entry name" value="DUF4139 DOMAIN-CONTAINING PROTEIN"/>
    <property type="match status" value="1"/>
</dbReference>
<gene>
    <name evidence="4" type="ORF">D9757_002404</name>
</gene>
<dbReference type="InterPro" id="IPR037291">
    <property type="entry name" value="DUF4139"/>
</dbReference>
<dbReference type="OrthoDB" id="10068793at2759"/>
<proteinExistence type="predicted"/>
<reference evidence="4 5" key="1">
    <citation type="journal article" date="2020" name="ISME J.">
        <title>Uncovering the hidden diversity of litter-decomposition mechanisms in mushroom-forming fungi.</title>
        <authorList>
            <person name="Floudas D."/>
            <person name="Bentzer J."/>
            <person name="Ahren D."/>
            <person name="Johansson T."/>
            <person name="Persson P."/>
            <person name="Tunlid A."/>
        </authorList>
    </citation>
    <scope>NUCLEOTIDE SEQUENCE [LARGE SCALE GENOMIC DNA]</scope>
    <source>
        <strain evidence="4 5">CBS 406.79</strain>
    </source>
</reference>
<dbReference type="InterPro" id="IPR025554">
    <property type="entry name" value="DUF4140"/>
</dbReference>
<feature type="region of interest" description="Disordered" evidence="1">
    <location>
        <begin position="388"/>
        <end position="442"/>
    </location>
</feature>
<sequence length="734" mass="79280">MNTIIPIFAPEHRVKSVTIFKSTNLAEVVRTFDLELKPGSTKISITGLSSVLDPESVRVTGLGTGALRLHDVICTTSSKDTPPGAEHAIASMDTKEFLANIPASLNSTERIRLLNAHLKTLESEKQIRDHESNLLVSYAKTLQGEHIQPEQMSAFLSTFVEIGQKSIVSIREIDEMIVAVRRRIELEEQKLEKKKGAARTRVEITIGNGEKDSGETRRIELKLTYLVANVKWEPTYELHAHTSPTTGQPSSHVTLHYRASVIQSSGEDWTDAALTLSTGSSIGGLFSGFTTGMPALRSIKIKPIFNSSNSLFGQAKPATNFINNATNKPSTTAFGSQQLNLFGQPVQNPSTEIEPSAFGSTAGAAPQRFPSAPAPFGANLGASSFGAQSGGSTFGSTSNSQPASSVFGTFGGGSTTGTGNAPQQQQQPQQSVPPPAVSESQLDSVAEDFEEITFGDPVNPVNEIGDVPLSETQTVVTKSPITISYSVAGLVSIPSDGVKHHVGVAVLHFDDSKRKEDSEENVKVEYGVVPRIDAKVYLQCRIKNTSEYTILPGSMVVILDDTFVTRTSISHITPNATFSCTLGSDSTTSVTYRRTSKNVDSSSGSFAESFKITTYTTTVTLHNRHTFDLKEVRVWDAVPMWTPTSDGDKKRVSVVLRKPHGLADAKDGQPVAVEDVNGNERDNVTVVWEKEKEGKFYWKVGVKAGKSEQLVLEWEVKAPTDLALVEGYGTSLFG</sequence>
<dbReference type="Proteomes" id="UP000518752">
    <property type="component" value="Unassembled WGS sequence"/>
</dbReference>
<dbReference type="AlphaFoldDB" id="A0A8H5HYQ5"/>
<name>A0A8H5HYQ5_9AGAR</name>
<dbReference type="EMBL" id="JAACJN010000009">
    <property type="protein sequence ID" value="KAF5391620.1"/>
    <property type="molecule type" value="Genomic_DNA"/>
</dbReference>